<dbReference type="SMART" id="SM01130">
    <property type="entry name" value="DHDPS"/>
    <property type="match status" value="1"/>
</dbReference>
<dbReference type="CDD" id="cd00408">
    <property type="entry name" value="DHDPS-like"/>
    <property type="match status" value="1"/>
</dbReference>
<feature type="coiled-coil region" evidence="2">
    <location>
        <begin position="217"/>
        <end position="274"/>
    </location>
</feature>
<feature type="region of interest" description="Disordered" evidence="3">
    <location>
        <begin position="1029"/>
        <end position="1081"/>
    </location>
</feature>
<dbReference type="Pfam" id="PF24883">
    <property type="entry name" value="NPHP3_N"/>
    <property type="match status" value="1"/>
</dbReference>
<keyword evidence="1" id="KW-0677">Repeat</keyword>
<dbReference type="Gene3D" id="3.20.20.70">
    <property type="entry name" value="Aldolase class I"/>
    <property type="match status" value="1"/>
</dbReference>
<evidence type="ECO:0000256" key="2">
    <source>
        <dbReference type="SAM" id="Coils"/>
    </source>
</evidence>
<reference evidence="6" key="1">
    <citation type="submission" date="2022-07" db="EMBL/GenBank/DDBJ databases">
        <title>Taxonomy of Aspergillus series Nigri: significant species reduction supported by multi-species coalescent approaches.</title>
        <authorList>
            <person name="Bian C."/>
            <person name="Kusuya Y."/>
            <person name="Sklenar F."/>
            <person name="D'hooge E."/>
            <person name="Yaguchi T."/>
            <person name="Takahashi H."/>
            <person name="Hubka V."/>
        </authorList>
    </citation>
    <scope>NUCLEOTIDE SEQUENCE</scope>
    <source>
        <strain evidence="6">CBS 733.88</strain>
    </source>
</reference>
<evidence type="ECO:0000259" key="5">
    <source>
        <dbReference type="Pfam" id="PF24883"/>
    </source>
</evidence>
<feature type="region of interest" description="Disordered" evidence="3">
    <location>
        <begin position="1181"/>
        <end position="1235"/>
    </location>
</feature>
<dbReference type="PANTHER" id="PTHR10039:SF17">
    <property type="entry name" value="FUNGAL STAND N-TERMINAL GOODBYE DOMAIN-CONTAINING PROTEIN-RELATED"/>
    <property type="match status" value="1"/>
</dbReference>
<feature type="region of interest" description="Disordered" evidence="3">
    <location>
        <begin position="1105"/>
        <end position="1135"/>
    </location>
</feature>
<dbReference type="EMBL" id="BROQ01000020">
    <property type="protein sequence ID" value="GKZ19583.1"/>
    <property type="molecule type" value="Genomic_DNA"/>
</dbReference>
<evidence type="ECO:0000256" key="3">
    <source>
        <dbReference type="SAM" id="MobiDB-lite"/>
    </source>
</evidence>
<feature type="compositionally biased region" description="Acidic residues" evidence="3">
    <location>
        <begin position="1126"/>
        <end position="1135"/>
    </location>
</feature>
<dbReference type="Proteomes" id="UP001143548">
    <property type="component" value="Unassembled WGS sequence"/>
</dbReference>
<keyword evidence="2" id="KW-0175">Coiled coil</keyword>
<feature type="compositionally biased region" description="Polar residues" evidence="3">
    <location>
        <begin position="1105"/>
        <end position="1125"/>
    </location>
</feature>
<dbReference type="Pfam" id="PF00701">
    <property type="entry name" value="DHDPS"/>
    <property type="match status" value="1"/>
</dbReference>
<dbReference type="GO" id="GO:0016829">
    <property type="term" value="F:lyase activity"/>
    <property type="evidence" value="ECO:0007669"/>
    <property type="project" value="InterPro"/>
</dbReference>
<dbReference type="Pfam" id="PF24809">
    <property type="entry name" value="DUF7708"/>
    <property type="match status" value="1"/>
</dbReference>
<feature type="domain" description="Nephrocystin 3-like N-terminal" evidence="5">
    <location>
        <begin position="301"/>
        <end position="469"/>
    </location>
</feature>
<feature type="compositionally biased region" description="Polar residues" evidence="3">
    <location>
        <begin position="1038"/>
        <end position="1072"/>
    </location>
</feature>
<organism evidence="6 7">
    <name type="scientific">Aspergillus brasiliensis</name>
    <dbReference type="NCBI Taxonomy" id="319629"/>
    <lineage>
        <taxon>Eukaryota</taxon>
        <taxon>Fungi</taxon>
        <taxon>Dikarya</taxon>
        <taxon>Ascomycota</taxon>
        <taxon>Pezizomycotina</taxon>
        <taxon>Eurotiomycetes</taxon>
        <taxon>Eurotiomycetidae</taxon>
        <taxon>Eurotiales</taxon>
        <taxon>Aspergillaceae</taxon>
        <taxon>Aspergillus</taxon>
        <taxon>Aspergillus subgen. Circumdati</taxon>
    </lineage>
</organism>
<dbReference type="InterPro" id="IPR056884">
    <property type="entry name" value="NPHP3-like_N"/>
</dbReference>
<protein>
    <submittedName>
        <fullName evidence="6">Uncharacterized protein</fullName>
    </submittedName>
</protein>
<dbReference type="InterPro" id="IPR056125">
    <property type="entry name" value="DUF7708"/>
</dbReference>
<evidence type="ECO:0000259" key="4">
    <source>
        <dbReference type="Pfam" id="PF24809"/>
    </source>
</evidence>
<comment type="caution">
    <text evidence="6">The sequence shown here is derived from an EMBL/GenBank/DDBJ whole genome shotgun (WGS) entry which is preliminary data.</text>
</comment>
<dbReference type="InterPro" id="IPR013785">
    <property type="entry name" value="Aldolase_TIM"/>
</dbReference>
<dbReference type="PANTHER" id="PTHR10039">
    <property type="entry name" value="AMELOGENIN"/>
    <property type="match status" value="1"/>
</dbReference>
<dbReference type="InterPro" id="IPR002220">
    <property type="entry name" value="DapA-like"/>
</dbReference>
<dbReference type="PRINTS" id="PR00146">
    <property type="entry name" value="DHPICSNTHASE"/>
</dbReference>
<dbReference type="InterPro" id="IPR027417">
    <property type="entry name" value="P-loop_NTPase"/>
</dbReference>
<dbReference type="Gene3D" id="3.40.50.300">
    <property type="entry name" value="P-loop containing nucleotide triphosphate hydrolases"/>
    <property type="match status" value="1"/>
</dbReference>
<proteinExistence type="predicted"/>
<gene>
    <name evidence="6" type="ORF">AbraCBS73388_004392</name>
</gene>
<evidence type="ECO:0000256" key="1">
    <source>
        <dbReference type="ARBA" id="ARBA00022737"/>
    </source>
</evidence>
<evidence type="ECO:0000313" key="7">
    <source>
        <dbReference type="Proteomes" id="UP001143548"/>
    </source>
</evidence>
<feature type="compositionally biased region" description="Polar residues" evidence="3">
    <location>
        <begin position="1216"/>
        <end position="1228"/>
    </location>
</feature>
<sequence>MSGDTSENVGATGSSAFARALEEYINKPRSARSNTPDFLKKLQEQQRSGSPLTGDAVKKDLFLLDRQATDRTAARAARKILGPVIQVLNTYSGIVDALVSADPMPTAIIWGCLKSVIDCSQRFLELYEKISDQIKRLNTHITVLTEYEDLFDHSATMRELLQASYIDIIRFWRRVDKECNRCVANRAFRAIAPFSTDKLDGIIKSIGDTADSMSRLIPAVQERLDRGERENAAKERRLAGIAREEQAAFFQKYAEEMERRKEERRLQRQEEVRRWLRDGAKPLNGSNFRHRDSKVAQRSPNTCDWVFEHATFKNWTNKDSPASQVWVKASPGAGKSVLTAYAVEKLEATSAEDAAVIYHYFTFDEEFPALMVYLCLAEQLVNRLGKQTGDVPKDIHKFTQEGATTANVDDVKQVIKMLLEEMAVTYIFLDGLDEECETENRRKELCKILEFFGELSRAMPSRLRIWYSSQHRTCLDPLLSSLPSIEITKDLNSHDIELYLLDKIADLKSLEFDEGYIRLVTGDLREKADGCFLWAALMLDSISDAVTLHKVQSIIEGGLPDSYEKYYQRKMDSIRPCLKEFVSIILSCILHAKRPLLLDELCECTAMVKGFEGQNIDRSQKIKKSKVLELCQPLVQIHETDGPAGTISVCTLTHGSVKSFLLKNPEILANNSNPPAYSLTNDVLANICHKYLLQPRYRQLLIKKEETFVDCDGDDILNHHLLSYAAKYWDKHLDGVDYSLEYCQKTSRFIRSPQFFTLLQIQSLFVDGQFRFWYSTFRPWAGRHIRRVFPHWLDDNCDESFAKDYGSFVGEWGPLLDRETSVTGTFTGEIDRCFFGALGSHNYLHKGPSRYRSLMFAADEAEPHEAPIRCFEGVDEAGKCLTVLKLEKISQENLQFCCEHWRLNGRKSELQRVQKLYASASSWPLYEYPLAENIPGRPRLVSFTKDLQFMRIGSQLFIKGVDSEYTPLPVTDPDEDYFDEIASESNMVAVSTRRQISKSDVEVPEQVTGELKIVDYADIAIQKREEKVNELDQGRVAAQSSTADTQPTTTVTKSSDNDSNSGTIDTDITSEFSLKLEDPEELQLSTERDKALELATKVSNCTDELLESSSESAGNSAYTSWSEGSTDLDDEMEDEEQWNDWNHENLELEELDIEERESFLESDNDGYSSADERKNALKLDDDLASESWQSDNESDALEKREDMLPSDSNDSDVESVGSSTNYSVYSSEEGSENEDRGILEYLMTGNKTTSTEGARRTSIRIYDATRKERIPVFHYTCFIKDRLFDSPPVFHPSKPLLVWPLGDGEILFANYERNTYFTRGLCRSGYSSCHIFIKAHFSSDGQHLHLAALEAREAAKSDKEEASVLLSLQVSTHRLSEHKTASSPPRMIFRTTVELGSTPKLSVSNLPYFLTWSDTHLLFTSRNKRLDVLRIPLFRAPDNKTDLDICSLKEPIFLPRSIEARNMYFFPSQEATTDKKTSRKKDTKSATLILGAQTCLPSQGILVPRHMCYPPIAVFLRDKDLIWACKSSVDETRKVNTACGRLRGKFESFDHSEDYTTGAIIPSLSSEDQTLAAAIGAAGGIRESENPGIRCIDRESSSYVKSKTIIHLNNFFNHYLKPTPILNMVGFDMRGLTPAPVTPFTPDGAVDYEAIQRLGSWLGSIEGVKGLVVLGHAGEGTFLTTEEQISVIKAFVKSVDNKIPIIAGITGEGTEVAALEAKRAKEAGAAAGLLYPSHGWLRFGYQPGAPQDRYRRVYEVSGLPLILFQYPDNTKATYSLQTMLDIAAQPGCFAMKNGVRNMRRWDTEIPVIRAQRPDLQILSCHDEYLLHTSFDVDGFLVGYGNIAPEPLIELIKAGKAKDYQKARAIHDQLLPVTKSVYHRGSHMEGTVALKHALVARGILTHATVRSPLLPLEDGAEREIHDAISAASLSKVVL</sequence>
<dbReference type="SUPFAM" id="SSF51569">
    <property type="entry name" value="Aldolase"/>
    <property type="match status" value="1"/>
</dbReference>
<feature type="domain" description="DUF7708" evidence="4">
    <location>
        <begin position="82"/>
        <end position="217"/>
    </location>
</feature>
<accession>A0A9W5YNC4</accession>
<name>A0A9W5YNC4_9EURO</name>
<evidence type="ECO:0000313" key="6">
    <source>
        <dbReference type="EMBL" id="GKZ19583.1"/>
    </source>
</evidence>